<dbReference type="Proteomes" id="UP000075606">
    <property type="component" value="Unassembled WGS sequence"/>
</dbReference>
<evidence type="ECO:0000313" key="1">
    <source>
        <dbReference type="EMBL" id="KYG77202.1"/>
    </source>
</evidence>
<sequence>MVFIGFQTLQLNAQVLEEINLNAVVQRLKIIEAPEWEAPESFGEHYRKHLYLTEKPITIVTYEGDTTSGYFLYNLKTEILEDPSSGRLYPFNVVRYFTLEEGSKESRFSNLTEFNPKSKFGGFVLDWDCSKNIKTKFQLSFESYEGSVDGFQKFNGKVNVIEKTLIKVQGRIIELPEHKNELIDLFPNVRQRLKKFLRSNKLRIQKKEDLCQIVDWLSKNEN</sequence>
<keyword evidence="2" id="KW-1185">Reference proteome</keyword>
<name>A0A150XET7_9BACT</name>
<accession>A0A150XET7</accession>
<dbReference type="AlphaFoldDB" id="A0A150XET7"/>
<dbReference type="STRING" id="333140.AWW68_00075"/>
<proteinExistence type="predicted"/>
<dbReference type="EMBL" id="LRPC01000001">
    <property type="protein sequence ID" value="KYG77202.1"/>
    <property type="molecule type" value="Genomic_DNA"/>
</dbReference>
<organism evidence="1 2">
    <name type="scientific">Roseivirga spongicola</name>
    <dbReference type="NCBI Taxonomy" id="333140"/>
    <lineage>
        <taxon>Bacteria</taxon>
        <taxon>Pseudomonadati</taxon>
        <taxon>Bacteroidota</taxon>
        <taxon>Cytophagia</taxon>
        <taxon>Cytophagales</taxon>
        <taxon>Roseivirgaceae</taxon>
        <taxon>Roseivirga</taxon>
    </lineage>
</organism>
<reference evidence="1 2" key="1">
    <citation type="submission" date="2016-01" db="EMBL/GenBank/DDBJ databases">
        <title>Genome sequencing of Roseivirga spongicola UST030701-084.</title>
        <authorList>
            <person name="Selvaratnam C."/>
            <person name="Thevarajoo S."/>
            <person name="Goh K.M."/>
            <person name="Ee R."/>
            <person name="Chan K.-G."/>
            <person name="Chong C.S."/>
        </authorList>
    </citation>
    <scope>NUCLEOTIDE SEQUENCE [LARGE SCALE GENOMIC DNA]</scope>
    <source>
        <strain evidence="1 2">UST030701-084</strain>
    </source>
</reference>
<protein>
    <submittedName>
        <fullName evidence="1">Uncharacterized protein</fullName>
    </submittedName>
</protein>
<comment type="caution">
    <text evidence="1">The sequence shown here is derived from an EMBL/GenBank/DDBJ whole genome shotgun (WGS) entry which is preliminary data.</text>
</comment>
<evidence type="ECO:0000313" key="2">
    <source>
        <dbReference type="Proteomes" id="UP000075606"/>
    </source>
</evidence>
<gene>
    <name evidence="1" type="ORF">AWW68_00075</name>
</gene>